<dbReference type="SMART" id="SM00342">
    <property type="entry name" value="HTH_ARAC"/>
    <property type="match status" value="1"/>
</dbReference>
<evidence type="ECO:0000256" key="3">
    <source>
        <dbReference type="ARBA" id="ARBA00023163"/>
    </source>
</evidence>
<organism evidence="5 6">
    <name type="scientific">Mucilaginibacter ximonensis</name>
    <dbReference type="NCBI Taxonomy" id="538021"/>
    <lineage>
        <taxon>Bacteria</taxon>
        <taxon>Pseudomonadati</taxon>
        <taxon>Bacteroidota</taxon>
        <taxon>Sphingobacteriia</taxon>
        <taxon>Sphingobacteriales</taxon>
        <taxon>Sphingobacteriaceae</taxon>
        <taxon>Mucilaginibacter</taxon>
    </lineage>
</organism>
<evidence type="ECO:0000256" key="1">
    <source>
        <dbReference type="ARBA" id="ARBA00023015"/>
    </source>
</evidence>
<keyword evidence="1" id="KW-0805">Transcription regulation</keyword>
<dbReference type="Gene3D" id="2.60.120.10">
    <property type="entry name" value="Jelly Rolls"/>
    <property type="match status" value="1"/>
</dbReference>
<sequence length="268" mass="30493">MASGIPVKSKIGKTELLKISPFKEVIKPTVPHKHAGYFELIILNDGAGIHQIDDQSYEVTPPVIFFLKPGQTHCWDFTRIPKGYVILFKEELLTADQLAIIYNLNMVMHLVNDEAYLQLLKLFCDEYRRTEADIQILTGYLRLLIQKTAIRAQQIDKPTVSALYYRFKSLLNSSEPGLKNVHDYAIELGTTPQQLNTVCRKAAGKTPSMMLNERLLQECKTLLSAPEQTIKEIAHLLHFSDTSHFVKFFKSSTNLTPGAYRELIVAKR</sequence>
<evidence type="ECO:0000259" key="4">
    <source>
        <dbReference type="PROSITE" id="PS01124"/>
    </source>
</evidence>
<dbReference type="InterPro" id="IPR009057">
    <property type="entry name" value="Homeodomain-like_sf"/>
</dbReference>
<dbReference type="PANTHER" id="PTHR43280:SF32">
    <property type="entry name" value="TRANSCRIPTIONAL REGULATORY PROTEIN"/>
    <property type="match status" value="1"/>
</dbReference>
<dbReference type="Proteomes" id="UP001597557">
    <property type="component" value="Unassembled WGS sequence"/>
</dbReference>
<dbReference type="InterPro" id="IPR018060">
    <property type="entry name" value="HTH_AraC"/>
</dbReference>
<proteinExistence type="predicted"/>
<dbReference type="InterPro" id="IPR003313">
    <property type="entry name" value="AraC-bd"/>
</dbReference>
<dbReference type="SUPFAM" id="SSF51182">
    <property type="entry name" value="RmlC-like cupins"/>
    <property type="match status" value="1"/>
</dbReference>
<keyword evidence="2" id="KW-0238">DNA-binding</keyword>
<keyword evidence="3" id="KW-0804">Transcription</keyword>
<dbReference type="RefSeq" id="WP_377188296.1">
    <property type="nucleotide sequence ID" value="NZ_JBHUPD010000003.1"/>
</dbReference>
<evidence type="ECO:0000256" key="2">
    <source>
        <dbReference type="ARBA" id="ARBA00023125"/>
    </source>
</evidence>
<dbReference type="EMBL" id="JBHUPD010000003">
    <property type="protein sequence ID" value="MFD2874166.1"/>
    <property type="molecule type" value="Genomic_DNA"/>
</dbReference>
<dbReference type="Pfam" id="PF12833">
    <property type="entry name" value="HTH_18"/>
    <property type="match status" value="1"/>
</dbReference>
<dbReference type="Gene3D" id="1.10.10.60">
    <property type="entry name" value="Homeodomain-like"/>
    <property type="match status" value="1"/>
</dbReference>
<reference evidence="6" key="1">
    <citation type="journal article" date="2019" name="Int. J. Syst. Evol. Microbiol.">
        <title>The Global Catalogue of Microorganisms (GCM) 10K type strain sequencing project: providing services to taxonomists for standard genome sequencing and annotation.</title>
        <authorList>
            <consortium name="The Broad Institute Genomics Platform"/>
            <consortium name="The Broad Institute Genome Sequencing Center for Infectious Disease"/>
            <person name="Wu L."/>
            <person name="Ma J."/>
        </authorList>
    </citation>
    <scope>NUCLEOTIDE SEQUENCE [LARGE SCALE GENOMIC DNA]</scope>
    <source>
        <strain evidence="6">KCTC 22437</strain>
    </source>
</reference>
<keyword evidence="6" id="KW-1185">Reference proteome</keyword>
<dbReference type="InterPro" id="IPR011051">
    <property type="entry name" value="RmlC_Cupin_sf"/>
</dbReference>
<comment type="caution">
    <text evidence="5">The sequence shown here is derived from an EMBL/GenBank/DDBJ whole genome shotgun (WGS) entry which is preliminary data.</text>
</comment>
<gene>
    <name evidence="5" type="ORF">ACFS5N_16910</name>
</gene>
<evidence type="ECO:0000313" key="5">
    <source>
        <dbReference type="EMBL" id="MFD2874166.1"/>
    </source>
</evidence>
<dbReference type="SUPFAM" id="SSF46689">
    <property type="entry name" value="Homeodomain-like"/>
    <property type="match status" value="1"/>
</dbReference>
<feature type="domain" description="HTH araC/xylS-type" evidence="4">
    <location>
        <begin position="165"/>
        <end position="263"/>
    </location>
</feature>
<name>A0ABW5YFV1_9SPHI</name>
<protein>
    <submittedName>
        <fullName evidence="5">Helix-turn-helix domain-containing protein</fullName>
    </submittedName>
</protein>
<dbReference type="Pfam" id="PF02311">
    <property type="entry name" value="AraC_binding"/>
    <property type="match status" value="1"/>
</dbReference>
<dbReference type="PROSITE" id="PS01124">
    <property type="entry name" value="HTH_ARAC_FAMILY_2"/>
    <property type="match status" value="1"/>
</dbReference>
<dbReference type="PANTHER" id="PTHR43280">
    <property type="entry name" value="ARAC-FAMILY TRANSCRIPTIONAL REGULATOR"/>
    <property type="match status" value="1"/>
</dbReference>
<evidence type="ECO:0000313" key="6">
    <source>
        <dbReference type="Proteomes" id="UP001597557"/>
    </source>
</evidence>
<accession>A0ABW5YFV1</accession>
<dbReference type="InterPro" id="IPR014710">
    <property type="entry name" value="RmlC-like_jellyroll"/>
</dbReference>